<keyword evidence="5" id="KW-1185">Reference proteome</keyword>
<protein>
    <recommendedName>
        <fullName evidence="6">MYXO-CTERM domain-containing protein</fullName>
    </recommendedName>
</protein>
<gene>
    <name evidence="4" type="ORF">E5161_08165</name>
</gene>
<evidence type="ECO:0000256" key="2">
    <source>
        <dbReference type="SAM" id="Phobius"/>
    </source>
</evidence>
<keyword evidence="2" id="KW-0812">Transmembrane</keyword>
<keyword evidence="2" id="KW-1133">Transmembrane helix</keyword>
<accession>A0A4U0FD19</accession>
<feature type="region of interest" description="Disordered" evidence="1">
    <location>
        <begin position="29"/>
        <end position="55"/>
    </location>
</feature>
<dbReference type="NCBIfam" id="NF041742">
    <property type="entry name" value="WGxxGxxG_fam"/>
    <property type="match status" value="1"/>
</dbReference>
<keyword evidence="3" id="KW-0732">Signal</keyword>
<feature type="region of interest" description="Disordered" evidence="1">
    <location>
        <begin position="93"/>
        <end position="113"/>
    </location>
</feature>
<dbReference type="Proteomes" id="UP000309673">
    <property type="component" value="Unassembled WGS sequence"/>
</dbReference>
<sequence>MRSTMLRGLIVAVVFLLFAVPAYAHSATSNGGNGGLGNGMGTNTQGGMHDGISAHRHGNKINVQSIDGSTITTHKRDVSIYGTGTGTQFLNVNANDSKMTDGNPGDRTQSYTNDGYRALGTTSSRGMGWGWLGLLGLLGLFGIRSRNPQRDR</sequence>
<feature type="transmembrane region" description="Helical" evidence="2">
    <location>
        <begin position="126"/>
        <end position="143"/>
    </location>
</feature>
<feature type="compositionally biased region" description="Gly residues" evidence="1">
    <location>
        <begin position="31"/>
        <end position="40"/>
    </location>
</feature>
<dbReference type="OrthoDB" id="2680681at2"/>
<comment type="caution">
    <text evidence="4">The sequence shown here is derived from an EMBL/GenBank/DDBJ whole genome shotgun (WGS) entry which is preliminary data.</text>
</comment>
<organism evidence="4 5">
    <name type="scientific">Cohnella pontilimi</name>
    <dbReference type="NCBI Taxonomy" id="2564100"/>
    <lineage>
        <taxon>Bacteria</taxon>
        <taxon>Bacillati</taxon>
        <taxon>Bacillota</taxon>
        <taxon>Bacilli</taxon>
        <taxon>Bacillales</taxon>
        <taxon>Paenibacillaceae</taxon>
        <taxon>Cohnella</taxon>
    </lineage>
</organism>
<keyword evidence="2" id="KW-0472">Membrane</keyword>
<feature type="chain" id="PRO_5020771175" description="MYXO-CTERM domain-containing protein" evidence="3">
    <location>
        <begin position="25"/>
        <end position="152"/>
    </location>
</feature>
<evidence type="ECO:0000313" key="5">
    <source>
        <dbReference type="Proteomes" id="UP000309673"/>
    </source>
</evidence>
<evidence type="ECO:0000256" key="1">
    <source>
        <dbReference type="SAM" id="MobiDB-lite"/>
    </source>
</evidence>
<dbReference type="AlphaFoldDB" id="A0A4U0FD19"/>
<evidence type="ECO:0000256" key="3">
    <source>
        <dbReference type="SAM" id="SignalP"/>
    </source>
</evidence>
<dbReference type="RefSeq" id="WP_136777225.1">
    <property type="nucleotide sequence ID" value="NZ_SUPK01000003.1"/>
</dbReference>
<evidence type="ECO:0008006" key="6">
    <source>
        <dbReference type="Google" id="ProtNLM"/>
    </source>
</evidence>
<feature type="signal peptide" evidence="3">
    <location>
        <begin position="1"/>
        <end position="24"/>
    </location>
</feature>
<dbReference type="EMBL" id="SUPK01000003">
    <property type="protein sequence ID" value="TJY42806.1"/>
    <property type="molecule type" value="Genomic_DNA"/>
</dbReference>
<name>A0A4U0FD19_9BACL</name>
<reference evidence="4 5" key="1">
    <citation type="submission" date="2019-04" db="EMBL/GenBank/DDBJ databases">
        <title>Cohnella sp. nov., isolated from soil.</title>
        <authorList>
            <person name="Kim W."/>
        </authorList>
    </citation>
    <scope>NUCLEOTIDE SEQUENCE [LARGE SCALE GENOMIC DNA]</scope>
    <source>
        <strain evidence="4 5">CAU 1483</strain>
    </source>
</reference>
<evidence type="ECO:0000313" key="4">
    <source>
        <dbReference type="EMBL" id="TJY42806.1"/>
    </source>
</evidence>
<proteinExistence type="predicted"/>